<evidence type="ECO:0000313" key="16">
    <source>
        <dbReference type="Proteomes" id="UP001186944"/>
    </source>
</evidence>
<comment type="caution">
    <text evidence="15">The sequence shown here is derived from an EMBL/GenBank/DDBJ whole genome shotgun (WGS) entry which is preliminary data.</text>
</comment>
<feature type="repeat" description="ANK" evidence="12">
    <location>
        <begin position="508"/>
        <end position="540"/>
    </location>
</feature>
<keyword evidence="10" id="KW-0325">Glycoprotein</keyword>
<dbReference type="Pfam" id="PF00520">
    <property type="entry name" value="Ion_trans"/>
    <property type="match status" value="1"/>
</dbReference>
<evidence type="ECO:0000256" key="7">
    <source>
        <dbReference type="ARBA" id="ARBA00023043"/>
    </source>
</evidence>
<evidence type="ECO:0000256" key="12">
    <source>
        <dbReference type="PROSITE-ProRule" id="PRU00023"/>
    </source>
</evidence>
<gene>
    <name evidence="15" type="ORF">FSP39_010553</name>
</gene>
<evidence type="ECO:0000256" key="4">
    <source>
        <dbReference type="ARBA" id="ARBA00022692"/>
    </source>
</evidence>
<keyword evidence="8" id="KW-0406">Ion transport</keyword>
<dbReference type="PRINTS" id="PR01415">
    <property type="entry name" value="ANKYRIN"/>
</dbReference>
<evidence type="ECO:0000256" key="1">
    <source>
        <dbReference type="ARBA" id="ARBA00004141"/>
    </source>
</evidence>
<dbReference type="SUPFAM" id="SSF48403">
    <property type="entry name" value="Ankyrin repeat"/>
    <property type="match status" value="2"/>
</dbReference>
<sequence>MEQKGIPSPEIKITSPGNISGKFKFWSVTSSIYPAHKAKSPHGDDESHDISLWQVLRENDKETLESLLEKHPEYIHDTDSTGNGVLHIVSKYNAIKLAEILIRHKADVHQKSYPYEVSPLHTAAKNNSVDLCRLLLENGAKIDVRDCKMKTPLHYAARRGNLEVLEIQYGADVKARDVNESTPFLFAAAEGMIETIKHIIQADTVDSIVSASYNGVADGKKGSKMFEKGVRENKVVHQKDNEGNTALHLAIQNNQPETVEYLLKIGCDVNEHNNLNLAPLHVAAVTGNVVIAQSLLASGATVDVRDTDFMTPIHRAALYDKTNVLEKLMDCGGNINAKTRSQMTALLVAVWKGHIQTVQFLLDNGAQITETDSKMKTALHFAVESGRNDILLILLKHGDQHLLKSLDYADQTVLHYAAKLGDTIIKTLIQHGSESNARDQDGNTPLHIAAMNCRNDAIEALTNASQEEINDGDDDGLTPLMKAAISGNSGTVKLLISKGGDISARDENCCTALLLVSRKGLADVMNILLDNYADINATDKQKNTSLHLACYGGHAACVSLLLRRYCKATLRNASGKTPLDLAIDGRHTEVAVELLSDENRWQEIMDAKDRKGNGPMEALIEKVPDAFLVVMNRCTVRSHHTKDDDDYTIKYNFKYIDPGPPKDKPGWQISKRYYALDTMVKFRREELLSHPLAQHLLILKWRKFGRFQFYANLFMYIVYLILQTLYTLFIPKIKTNLLDNVRRCPVYLTAEEQNNQTAIDIKVKGWRYFLHPTYILTDIMLITTSLYLINISVLPCENEFRSGWISSFVAWIVIMMYLRSLGGIGIYFVMFEEVMISLLKVSVVLILFVMAFSQAGSVTLAMRDGFGEFDPSPLAVFAMTLGELNYIDTFVTSDNSPFTTDNYILVTIFMFVMPIALMNLLIGVAVGDIEKIQKQAYLTKIKIQVSDLCRTEERFPLYFQRKLYRQYDEIKPNLARKSFFNRVSQSMF</sequence>
<feature type="repeat" description="ANK" evidence="12">
    <location>
        <begin position="374"/>
        <end position="398"/>
    </location>
</feature>
<dbReference type="InterPro" id="IPR036770">
    <property type="entry name" value="Ankyrin_rpt-contain_sf"/>
</dbReference>
<feature type="transmembrane region" description="Helical" evidence="13">
    <location>
        <begin position="841"/>
        <end position="862"/>
    </location>
</feature>
<keyword evidence="5" id="KW-0677">Repeat</keyword>
<protein>
    <recommendedName>
        <fullName evidence="14">Ion transport domain-containing protein</fullName>
    </recommendedName>
</protein>
<dbReference type="Gene3D" id="1.25.40.20">
    <property type="entry name" value="Ankyrin repeat-containing domain"/>
    <property type="match status" value="4"/>
</dbReference>
<keyword evidence="3" id="KW-0716">Sensory transduction</keyword>
<evidence type="ECO:0000256" key="8">
    <source>
        <dbReference type="ARBA" id="ARBA00023065"/>
    </source>
</evidence>
<comment type="subcellular location">
    <subcellularLocation>
        <location evidence="1">Membrane</location>
        <topology evidence="1">Multi-pass membrane protein</topology>
    </subcellularLocation>
</comment>
<feature type="transmembrane region" description="Helical" evidence="13">
    <location>
        <begin position="709"/>
        <end position="729"/>
    </location>
</feature>
<feature type="repeat" description="ANK" evidence="12">
    <location>
        <begin position="242"/>
        <end position="274"/>
    </location>
</feature>
<dbReference type="GO" id="GO:0005216">
    <property type="term" value="F:monoatomic ion channel activity"/>
    <property type="evidence" value="ECO:0007669"/>
    <property type="project" value="InterPro"/>
</dbReference>
<feature type="transmembrane region" description="Helical" evidence="13">
    <location>
        <begin position="903"/>
        <end position="926"/>
    </location>
</feature>
<reference evidence="15" key="1">
    <citation type="submission" date="2019-08" db="EMBL/GenBank/DDBJ databases">
        <title>The improved chromosome-level genome for the pearl oyster Pinctada fucata martensii using PacBio sequencing and Hi-C.</title>
        <authorList>
            <person name="Zheng Z."/>
        </authorList>
    </citation>
    <scope>NUCLEOTIDE SEQUENCE</scope>
    <source>
        <strain evidence="15">ZZ-2019</strain>
        <tissue evidence="15">Adductor muscle</tissue>
    </source>
</reference>
<dbReference type="PANTHER" id="PTHR47143:SF1">
    <property type="entry name" value="ION_TRANS DOMAIN-CONTAINING PROTEIN"/>
    <property type="match status" value="1"/>
</dbReference>
<dbReference type="Proteomes" id="UP001186944">
    <property type="component" value="Unassembled WGS sequence"/>
</dbReference>
<evidence type="ECO:0000256" key="9">
    <source>
        <dbReference type="ARBA" id="ARBA00023136"/>
    </source>
</evidence>
<feature type="repeat" description="ANK" evidence="12">
    <location>
        <begin position="115"/>
        <end position="147"/>
    </location>
</feature>
<feature type="transmembrane region" description="Helical" evidence="13">
    <location>
        <begin position="774"/>
        <end position="796"/>
    </location>
</feature>
<dbReference type="SMART" id="SM00248">
    <property type="entry name" value="ANK"/>
    <property type="match status" value="15"/>
</dbReference>
<keyword evidence="9 13" id="KW-0472">Membrane</keyword>
<evidence type="ECO:0000256" key="6">
    <source>
        <dbReference type="ARBA" id="ARBA00022989"/>
    </source>
</evidence>
<name>A0AA88XRA5_PINIB</name>
<keyword evidence="2" id="KW-0813">Transport</keyword>
<feature type="repeat" description="ANK" evidence="12">
    <location>
        <begin position="308"/>
        <end position="340"/>
    </location>
</feature>
<dbReference type="PANTHER" id="PTHR47143">
    <property type="entry name" value="TRANSIENT RECEPTOR POTENTIAL CATION CHANNEL PROTEIN PAINLESS"/>
    <property type="match status" value="1"/>
</dbReference>
<feature type="repeat" description="ANK" evidence="12">
    <location>
        <begin position="275"/>
        <end position="307"/>
    </location>
</feature>
<feature type="domain" description="Ion transport" evidence="14">
    <location>
        <begin position="765"/>
        <end position="936"/>
    </location>
</feature>
<evidence type="ECO:0000259" key="14">
    <source>
        <dbReference type="Pfam" id="PF00520"/>
    </source>
</evidence>
<evidence type="ECO:0000256" key="11">
    <source>
        <dbReference type="ARBA" id="ARBA00023303"/>
    </source>
</evidence>
<dbReference type="AlphaFoldDB" id="A0AA88XRA5"/>
<dbReference type="Pfam" id="PF00023">
    <property type="entry name" value="Ank"/>
    <property type="match status" value="1"/>
</dbReference>
<accession>A0AA88XRA5</accession>
<evidence type="ECO:0000256" key="10">
    <source>
        <dbReference type="ARBA" id="ARBA00023180"/>
    </source>
</evidence>
<evidence type="ECO:0000256" key="13">
    <source>
        <dbReference type="SAM" id="Phobius"/>
    </source>
</evidence>
<evidence type="ECO:0000256" key="5">
    <source>
        <dbReference type="ARBA" id="ARBA00022737"/>
    </source>
</evidence>
<dbReference type="GO" id="GO:1902495">
    <property type="term" value="C:transmembrane transporter complex"/>
    <property type="evidence" value="ECO:0007669"/>
    <property type="project" value="TreeGrafter"/>
</dbReference>
<keyword evidence="11" id="KW-0407">Ion channel</keyword>
<dbReference type="InterPro" id="IPR005821">
    <property type="entry name" value="Ion_trans_dom"/>
</dbReference>
<dbReference type="PROSITE" id="PS50297">
    <property type="entry name" value="ANK_REP_REGION"/>
    <property type="match status" value="7"/>
</dbReference>
<feature type="repeat" description="ANK" evidence="12">
    <location>
        <begin position="475"/>
        <end position="507"/>
    </location>
</feature>
<dbReference type="Pfam" id="PF12796">
    <property type="entry name" value="Ank_2"/>
    <property type="match status" value="5"/>
</dbReference>
<dbReference type="InterPro" id="IPR002110">
    <property type="entry name" value="Ankyrin_rpt"/>
</dbReference>
<feature type="repeat" description="ANK" evidence="12">
    <location>
        <begin position="409"/>
        <end position="440"/>
    </location>
</feature>
<keyword evidence="16" id="KW-1185">Reference proteome</keyword>
<keyword evidence="6 13" id="KW-1133">Transmembrane helix</keyword>
<dbReference type="InterPro" id="IPR052076">
    <property type="entry name" value="TRP_cation_channel"/>
</dbReference>
<keyword evidence="4 13" id="KW-0812">Transmembrane</keyword>
<keyword evidence="7 12" id="KW-0040">ANK repeat</keyword>
<dbReference type="EMBL" id="VSWD01000010">
    <property type="protein sequence ID" value="KAK3090273.1"/>
    <property type="molecule type" value="Genomic_DNA"/>
</dbReference>
<proteinExistence type="predicted"/>
<organism evidence="15 16">
    <name type="scientific">Pinctada imbricata</name>
    <name type="common">Atlantic pearl-oyster</name>
    <name type="synonym">Pinctada martensii</name>
    <dbReference type="NCBI Taxonomy" id="66713"/>
    <lineage>
        <taxon>Eukaryota</taxon>
        <taxon>Metazoa</taxon>
        <taxon>Spiralia</taxon>
        <taxon>Lophotrochozoa</taxon>
        <taxon>Mollusca</taxon>
        <taxon>Bivalvia</taxon>
        <taxon>Autobranchia</taxon>
        <taxon>Pteriomorphia</taxon>
        <taxon>Pterioida</taxon>
        <taxon>Pterioidea</taxon>
        <taxon>Pteriidae</taxon>
        <taxon>Pinctada</taxon>
    </lineage>
</organism>
<dbReference type="PROSITE" id="PS50088">
    <property type="entry name" value="ANK_REPEAT"/>
    <property type="match status" value="9"/>
</dbReference>
<feature type="repeat" description="ANK" evidence="12">
    <location>
        <begin position="341"/>
        <end position="373"/>
    </location>
</feature>
<evidence type="ECO:0000256" key="2">
    <source>
        <dbReference type="ARBA" id="ARBA00022448"/>
    </source>
</evidence>
<feature type="transmembrane region" description="Helical" evidence="13">
    <location>
        <begin position="808"/>
        <end position="829"/>
    </location>
</feature>
<evidence type="ECO:0000313" key="15">
    <source>
        <dbReference type="EMBL" id="KAK3090273.1"/>
    </source>
</evidence>
<evidence type="ECO:0000256" key="3">
    <source>
        <dbReference type="ARBA" id="ARBA00022606"/>
    </source>
</evidence>